<accession>A0AAD2HPF6</accession>
<sequence length="150" mass="16619">QHGRIQSGGGGKGIWVSHRVRQGNDGCRHNKISTDKGNPLQHIIYRRRSTERYAGQTKRFFAIQSAEFLCRHARPRSFSPFRSLSVRSKTEATTPVLQRPPVRIWNPFTAASCSRCTCPNGFDLSSSRVNPMMGPGSSKNAAAAANDRCC</sequence>
<protein>
    <submittedName>
        <fullName evidence="1">Uncharacterized protein</fullName>
    </submittedName>
</protein>
<evidence type="ECO:0000313" key="1">
    <source>
        <dbReference type="EMBL" id="CAK5280049.1"/>
    </source>
</evidence>
<keyword evidence="2" id="KW-1185">Reference proteome</keyword>
<dbReference type="AlphaFoldDB" id="A0AAD2HPF6"/>
<proteinExistence type="predicted"/>
<name>A0AAD2HPF6_9AGAR</name>
<comment type="caution">
    <text evidence="1">The sequence shown here is derived from an EMBL/GenBank/DDBJ whole genome shotgun (WGS) entry which is preliminary data.</text>
</comment>
<gene>
    <name evidence="1" type="ORF">MYCIT1_LOCUS30479</name>
</gene>
<dbReference type="Proteomes" id="UP001295794">
    <property type="component" value="Unassembled WGS sequence"/>
</dbReference>
<organism evidence="1 2">
    <name type="scientific">Mycena citricolor</name>
    <dbReference type="NCBI Taxonomy" id="2018698"/>
    <lineage>
        <taxon>Eukaryota</taxon>
        <taxon>Fungi</taxon>
        <taxon>Dikarya</taxon>
        <taxon>Basidiomycota</taxon>
        <taxon>Agaricomycotina</taxon>
        <taxon>Agaricomycetes</taxon>
        <taxon>Agaricomycetidae</taxon>
        <taxon>Agaricales</taxon>
        <taxon>Marasmiineae</taxon>
        <taxon>Mycenaceae</taxon>
        <taxon>Mycena</taxon>
    </lineage>
</organism>
<evidence type="ECO:0000313" key="2">
    <source>
        <dbReference type="Proteomes" id="UP001295794"/>
    </source>
</evidence>
<dbReference type="EMBL" id="CAVNYO010000440">
    <property type="protein sequence ID" value="CAK5280049.1"/>
    <property type="molecule type" value="Genomic_DNA"/>
</dbReference>
<reference evidence="1" key="1">
    <citation type="submission" date="2023-11" db="EMBL/GenBank/DDBJ databases">
        <authorList>
            <person name="De Vega J J."/>
            <person name="De Vega J J."/>
        </authorList>
    </citation>
    <scope>NUCLEOTIDE SEQUENCE</scope>
</reference>
<feature type="non-terminal residue" evidence="1">
    <location>
        <position position="150"/>
    </location>
</feature>